<dbReference type="AlphaFoldDB" id="A0A835QYT8"/>
<dbReference type="Proteomes" id="UP000636800">
    <property type="component" value="Chromosome 5"/>
</dbReference>
<protein>
    <submittedName>
        <fullName evidence="2">Uncharacterized protein</fullName>
    </submittedName>
</protein>
<sequence length="73" mass="8072">MDLQRRNRACFLLLLLLLLQLHAERTHLGLSGFGVLGLKLGPSRHQDSIGGGADVFGEEKRNVFTGPNPLHNR</sequence>
<evidence type="ECO:0000313" key="2">
    <source>
        <dbReference type="EMBL" id="KAG0481204.1"/>
    </source>
</evidence>
<feature type="signal peptide" evidence="1">
    <location>
        <begin position="1"/>
        <end position="23"/>
    </location>
</feature>
<dbReference type="EMBL" id="JADCNL010000005">
    <property type="protein sequence ID" value="KAG0481204.1"/>
    <property type="molecule type" value="Genomic_DNA"/>
</dbReference>
<organism evidence="2 3">
    <name type="scientific">Vanilla planifolia</name>
    <name type="common">Vanilla</name>
    <dbReference type="NCBI Taxonomy" id="51239"/>
    <lineage>
        <taxon>Eukaryota</taxon>
        <taxon>Viridiplantae</taxon>
        <taxon>Streptophyta</taxon>
        <taxon>Embryophyta</taxon>
        <taxon>Tracheophyta</taxon>
        <taxon>Spermatophyta</taxon>
        <taxon>Magnoliopsida</taxon>
        <taxon>Liliopsida</taxon>
        <taxon>Asparagales</taxon>
        <taxon>Orchidaceae</taxon>
        <taxon>Vanilloideae</taxon>
        <taxon>Vanilleae</taxon>
        <taxon>Vanilla</taxon>
    </lineage>
</organism>
<reference evidence="2 3" key="1">
    <citation type="journal article" date="2020" name="Nat. Food">
        <title>A phased Vanilla planifolia genome enables genetic improvement of flavour and production.</title>
        <authorList>
            <person name="Hasing T."/>
            <person name="Tang H."/>
            <person name="Brym M."/>
            <person name="Khazi F."/>
            <person name="Huang T."/>
            <person name="Chambers A.H."/>
        </authorList>
    </citation>
    <scope>NUCLEOTIDE SEQUENCE [LARGE SCALE GENOMIC DNA]</scope>
    <source>
        <tissue evidence="2">Leaf</tissue>
    </source>
</reference>
<feature type="chain" id="PRO_5032608001" evidence="1">
    <location>
        <begin position="24"/>
        <end position="73"/>
    </location>
</feature>
<keyword evidence="1" id="KW-0732">Signal</keyword>
<evidence type="ECO:0000256" key="1">
    <source>
        <dbReference type="SAM" id="SignalP"/>
    </source>
</evidence>
<accession>A0A835QYT8</accession>
<proteinExistence type="predicted"/>
<dbReference type="OrthoDB" id="687154at2759"/>
<keyword evidence="3" id="KW-1185">Reference proteome</keyword>
<comment type="caution">
    <text evidence="2">The sequence shown here is derived from an EMBL/GenBank/DDBJ whole genome shotgun (WGS) entry which is preliminary data.</text>
</comment>
<evidence type="ECO:0000313" key="3">
    <source>
        <dbReference type="Proteomes" id="UP000636800"/>
    </source>
</evidence>
<name>A0A835QYT8_VANPL</name>
<gene>
    <name evidence="2" type="ORF">HPP92_012062</name>
</gene>